<dbReference type="AlphaFoldDB" id="A0A9X3NHH8"/>
<name>A0A9X3NHH8_9ACTN</name>
<dbReference type="PROSITE" id="PS51819">
    <property type="entry name" value="VOC"/>
    <property type="match status" value="1"/>
</dbReference>
<dbReference type="CDD" id="cd08351">
    <property type="entry name" value="ChaP_like"/>
    <property type="match status" value="1"/>
</dbReference>
<dbReference type="Proteomes" id="UP001147653">
    <property type="component" value="Unassembled WGS sequence"/>
</dbReference>
<dbReference type="InterPro" id="IPR037523">
    <property type="entry name" value="VOC_core"/>
</dbReference>
<proteinExistence type="predicted"/>
<dbReference type="SUPFAM" id="SSF54593">
    <property type="entry name" value="Glyoxalase/Bleomycin resistance protein/Dihydroxybiphenyl dioxygenase"/>
    <property type="match status" value="1"/>
</dbReference>
<feature type="domain" description="VOC" evidence="1">
    <location>
        <begin position="4"/>
        <end position="122"/>
    </location>
</feature>
<evidence type="ECO:0000259" key="1">
    <source>
        <dbReference type="PROSITE" id="PS51819"/>
    </source>
</evidence>
<evidence type="ECO:0000313" key="2">
    <source>
        <dbReference type="EMBL" id="MDA0184995.1"/>
    </source>
</evidence>
<dbReference type="EMBL" id="JAPDDP010000094">
    <property type="protein sequence ID" value="MDA0184995.1"/>
    <property type="molecule type" value="Genomic_DNA"/>
</dbReference>
<dbReference type="Pfam" id="PF00903">
    <property type="entry name" value="Glyoxalase"/>
    <property type="match status" value="1"/>
</dbReference>
<dbReference type="Gene3D" id="3.10.180.10">
    <property type="entry name" value="2,3-Dihydroxybiphenyl 1,2-Dioxygenase, domain 1"/>
    <property type="match status" value="1"/>
</dbReference>
<organism evidence="2 3">
    <name type="scientific">Solirubrobacter phytolaccae</name>
    <dbReference type="NCBI Taxonomy" id="1404360"/>
    <lineage>
        <taxon>Bacteria</taxon>
        <taxon>Bacillati</taxon>
        <taxon>Actinomycetota</taxon>
        <taxon>Thermoleophilia</taxon>
        <taxon>Solirubrobacterales</taxon>
        <taxon>Solirubrobacteraceae</taxon>
        <taxon>Solirubrobacter</taxon>
    </lineage>
</organism>
<protein>
    <submittedName>
        <fullName evidence="2">VOC family protein</fullName>
    </submittedName>
</protein>
<gene>
    <name evidence="2" type="ORF">OJ997_32120</name>
</gene>
<reference evidence="2" key="1">
    <citation type="submission" date="2022-10" db="EMBL/GenBank/DDBJ databases">
        <title>The WGS of Solirubrobacter phytolaccae KCTC 29190.</title>
        <authorList>
            <person name="Jiang Z."/>
        </authorList>
    </citation>
    <scope>NUCLEOTIDE SEQUENCE</scope>
    <source>
        <strain evidence="2">KCTC 29190</strain>
    </source>
</reference>
<accession>A0A9X3NHH8</accession>
<dbReference type="InterPro" id="IPR004360">
    <property type="entry name" value="Glyas_Fos-R_dOase_dom"/>
</dbReference>
<comment type="caution">
    <text evidence="2">The sequence shown here is derived from an EMBL/GenBank/DDBJ whole genome shotgun (WGS) entry which is preliminary data.</text>
</comment>
<dbReference type="InterPro" id="IPR029068">
    <property type="entry name" value="Glyas_Bleomycin-R_OHBP_Dase"/>
</dbReference>
<dbReference type="RefSeq" id="WP_270029467.1">
    <property type="nucleotide sequence ID" value="NZ_JAPDDP010000094.1"/>
</dbReference>
<keyword evidence="3" id="KW-1185">Reference proteome</keyword>
<sequence>MPVTFNHSILAAKDRHASAQFLADILDLAAPTSWGPFTSVELDGGVTIQFAEPPVDEIQMQHYAFLVDDERFDAVLARVQERGIPYTADPQLQLAQQINTNHGGRGFYFFDPAGHGFEVLTRPYGG</sequence>
<evidence type="ECO:0000313" key="3">
    <source>
        <dbReference type="Proteomes" id="UP001147653"/>
    </source>
</evidence>